<evidence type="ECO:0000313" key="3">
    <source>
        <dbReference type="Proteomes" id="UP000318380"/>
    </source>
</evidence>
<gene>
    <name evidence="2" type="ORF">FB561_5273</name>
</gene>
<keyword evidence="3" id="KW-1185">Reference proteome</keyword>
<feature type="region of interest" description="Disordered" evidence="1">
    <location>
        <begin position="33"/>
        <end position="79"/>
    </location>
</feature>
<feature type="compositionally biased region" description="Low complexity" evidence="1">
    <location>
        <begin position="33"/>
        <end position="59"/>
    </location>
</feature>
<sequence>MASFQKLTDKPWRLAGTVAAVAVTTAAGGVAWATTNADTPSPSQSPSQAPSASPSAPSDQDQRGPGKGPGRHGELGMFGGALHGEFVVEKDGGGYQTVATQRGEVTAVSKDSITVKSADGYTKQYTLTEDTLVNSARDGIDDVKTGNQVTVLATAADGKATATSVSDTTVRQEAQEKWGFKRGPR</sequence>
<reference evidence="2 3" key="1">
    <citation type="submission" date="2019-06" db="EMBL/GenBank/DDBJ databases">
        <title>Sequencing the genomes of 1000 actinobacteria strains.</title>
        <authorList>
            <person name="Klenk H.-P."/>
        </authorList>
    </citation>
    <scope>NUCLEOTIDE SEQUENCE [LARGE SCALE GENOMIC DNA]</scope>
    <source>
        <strain evidence="2 3">DSM 24683</strain>
    </source>
</reference>
<proteinExistence type="predicted"/>
<evidence type="ECO:0000313" key="2">
    <source>
        <dbReference type="EMBL" id="TWD84098.1"/>
    </source>
</evidence>
<dbReference type="RefSeq" id="WP_145811158.1">
    <property type="nucleotide sequence ID" value="NZ_VIVK01000001.1"/>
</dbReference>
<organism evidence="2 3">
    <name type="scientific">Kribbella amoyensis</name>
    <dbReference type="NCBI Taxonomy" id="996641"/>
    <lineage>
        <taxon>Bacteria</taxon>
        <taxon>Bacillati</taxon>
        <taxon>Actinomycetota</taxon>
        <taxon>Actinomycetes</taxon>
        <taxon>Propionibacteriales</taxon>
        <taxon>Kribbellaceae</taxon>
        <taxon>Kribbella</taxon>
    </lineage>
</organism>
<comment type="caution">
    <text evidence="2">The sequence shown here is derived from an EMBL/GenBank/DDBJ whole genome shotgun (WGS) entry which is preliminary data.</text>
</comment>
<dbReference type="OrthoDB" id="3401874at2"/>
<dbReference type="AlphaFoldDB" id="A0A561BZ62"/>
<accession>A0A561BZ62</accession>
<evidence type="ECO:0008006" key="4">
    <source>
        <dbReference type="Google" id="ProtNLM"/>
    </source>
</evidence>
<evidence type="ECO:0000256" key="1">
    <source>
        <dbReference type="SAM" id="MobiDB-lite"/>
    </source>
</evidence>
<protein>
    <recommendedName>
        <fullName evidence="4">DUF5666 domain-containing protein</fullName>
    </recommendedName>
</protein>
<name>A0A561BZ62_9ACTN</name>
<dbReference type="EMBL" id="VIVK01000001">
    <property type="protein sequence ID" value="TWD84098.1"/>
    <property type="molecule type" value="Genomic_DNA"/>
</dbReference>
<feature type="region of interest" description="Disordered" evidence="1">
    <location>
        <begin position="160"/>
        <end position="185"/>
    </location>
</feature>
<feature type="compositionally biased region" description="Polar residues" evidence="1">
    <location>
        <begin position="161"/>
        <end position="172"/>
    </location>
</feature>
<dbReference type="Proteomes" id="UP000318380">
    <property type="component" value="Unassembled WGS sequence"/>
</dbReference>